<dbReference type="InterPro" id="IPR018490">
    <property type="entry name" value="cNMP-bd_dom_sf"/>
</dbReference>
<dbReference type="AlphaFoldDB" id="A0A7J5URY1"/>
<dbReference type="Proteomes" id="UP000451860">
    <property type="component" value="Unassembled WGS sequence"/>
</dbReference>
<dbReference type="RefSeq" id="WP_152200914.1">
    <property type="nucleotide sequence ID" value="NZ_VUKF01000005.1"/>
</dbReference>
<reference evidence="2 3" key="1">
    <citation type="submission" date="2019-10" db="EMBL/GenBank/DDBJ databases">
        <title>Georgenia wutianyii sp. nov. and Georgenia yuyongxinii sp. nov. isolated from plateau pika (Ochotona curzoniae) in the Qinghai-Tibet plateau of China.</title>
        <authorList>
            <person name="Tian Z."/>
        </authorList>
    </citation>
    <scope>NUCLEOTIDE SEQUENCE [LARGE SCALE GENOMIC DNA]</scope>
    <source>
        <strain evidence="2 3">DSM 21501</strain>
    </source>
</reference>
<dbReference type="PROSITE" id="PS50042">
    <property type="entry name" value="CNMP_BINDING_3"/>
    <property type="match status" value="1"/>
</dbReference>
<dbReference type="EMBL" id="WHJE01000018">
    <property type="protein sequence ID" value="KAE8764991.1"/>
    <property type="molecule type" value="Genomic_DNA"/>
</dbReference>
<feature type="domain" description="Cyclic nucleotide-binding" evidence="1">
    <location>
        <begin position="240"/>
        <end position="311"/>
    </location>
</feature>
<dbReference type="InterPro" id="IPR000595">
    <property type="entry name" value="cNMP-bd_dom"/>
</dbReference>
<gene>
    <name evidence="2" type="ORF">GB883_06295</name>
</gene>
<comment type="caution">
    <text evidence="2">The sequence shown here is derived from an EMBL/GenBank/DDBJ whole genome shotgun (WGS) entry which is preliminary data.</text>
</comment>
<evidence type="ECO:0000313" key="3">
    <source>
        <dbReference type="Proteomes" id="UP000451860"/>
    </source>
</evidence>
<dbReference type="InterPro" id="IPR014710">
    <property type="entry name" value="RmlC-like_jellyroll"/>
</dbReference>
<dbReference type="Pfam" id="PF00027">
    <property type="entry name" value="cNMP_binding"/>
    <property type="match status" value="1"/>
</dbReference>
<proteinExistence type="predicted"/>
<keyword evidence="3" id="KW-1185">Reference proteome</keyword>
<dbReference type="SUPFAM" id="SSF51206">
    <property type="entry name" value="cAMP-binding domain-like"/>
    <property type="match status" value="1"/>
</dbReference>
<name>A0A7J5URY1_9MICO</name>
<dbReference type="CDD" id="cd00038">
    <property type="entry name" value="CAP_ED"/>
    <property type="match status" value="1"/>
</dbReference>
<dbReference type="Gene3D" id="2.60.120.10">
    <property type="entry name" value="Jelly Rolls"/>
    <property type="match status" value="1"/>
</dbReference>
<evidence type="ECO:0000313" key="2">
    <source>
        <dbReference type="EMBL" id="KAE8764991.1"/>
    </source>
</evidence>
<evidence type="ECO:0000259" key="1">
    <source>
        <dbReference type="PROSITE" id="PS50042"/>
    </source>
</evidence>
<sequence>MRVESRVVSLAWIPSDSVAAWLRNGLDVGLAHYGEPPLEALPSLDAVQQLRADDRFRFANVLTAWAEFDDDGTPTACGYGPDSGGVVGPTTVRLASVGATFGGYGLPTLRQDPLLEPGLAHVTQTVGGRTGVPLPRALPHAPFVLWQAPVVWTTLALTLRPDGSAEVAMPAASAFPRHWVYGPDGALLQGIGLTDEEGWMTHAFAGRTPWGDQDSDGVVAESERAVERQLAAGLLHPGRALEVRRLPAGAVVAREGEPGEEIFFVLDGVLAVEHDGTPVAQLGAGAVLGEQAVLESSGRPSTLLALTPVRLAVARGDALDLEKLRAVAEVSGRRAGAPAPAAD</sequence>
<protein>
    <submittedName>
        <fullName evidence="2">Cyclic nucleotide-binding domain-containing protein</fullName>
    </submittedName>
</protein>
<accession>A0A7J5URY1</accession>
<organism evidence="2 3">
    <name type="scientific">Georgenia thermotolerans</name>
    <dbReference type="NCBI Taxonomy" id="527326"/>
    <lineage>
        <taxon>Bacteria</taxon>
        <taxon>Bacillati</taxon>
        <taxon>Actinomycetota</taxon>
        <taxon>Actinomycetes</taxon>
        <taxon>Micrococcales</taxon>
        <taxon>Bogoriellaceae</taxon>
        <taxon>Georgenia</taxon>
    </lineage>
</organism>
<dbReference type="OrthoDB" id="41390at2"/>